<dbReference type="HOGENOM" id="CLU_019703_0_0_1"/>
<reference evidence="4 5" key="1">
    <citation type="journal article" date="2014" name="Proc. Natl. Acad. Sci. U.S.A.">
        <title>Trajectory and genomic determinants of fungal-pathogen speciation and host adaptation.</title>
        <authorList>
            <person name="Hu X."/>
            <person name="Xiao G."/>
            <person name="Zheng P."/>
            <person name="Shang Y."/>
            <person name="Su Y."/>
            <person name="Zhang X."/>
            <person name="Liu X."/>
            <person name="Zhan S."/>
            <person name="St Leger R.J."/>
            <person name="Wang C."/>
        </authorList>
    </citation>
    <scope>NUCLEOTIDE SEQUENCE [LARGE SCALE GENOMIC DNA]</scope>
    <source>
        <strain evidence="4 5">ARSEF 1941</strain>
    </source>
</reference>
<evidence type="ECO:0000313" key="5">
    <source>
        <dbReference type="Proteomes" id="UP000030816"/>
    </source>
</evidence>
<keyword evidence="5" id="KW-1185">Reference proteome</keyword>
<dbReference type="STRING" id="1081103.A0A0B2WUP1"/>
<organism evidence="4 5">
    <name type="scientific">Metarhizium album (strain ARSEF 1941)</name>
    <dbReference type="NCBI Taxonomy" id="1081103"/>
    <lineage>
        <taxon>Eukaryota</taxon>
        <taxon>Fungi</taxon>
        <taxon>Dikarya</taxon>
        <taxon>Ascomycota</taxon>
        <taxon>Pezizomycotina</taxon>
        <taxon>Sordariomycetes</taxon>
        <taxon>Hypocreomycetidae</taxon>
        <taxon>Hypocreales</taxon>
        <taxon>Clavicipitaceae</taxon>
        <taxon>Metarhizium</taxon>
    </lineage>
</organism>
<dbReference type="GeneID" id="63738627"/>
<gene>
    <name evidence="4" type="ORF">MAM_04172</name>
</gene>
<evidence type="ECO:0000259" key="3">
    <source>
        <dbReference type="Pfam" id="PF13349"/>
    </source>
</evidence>
<proteinExistence type="predicted"/>
<evidence type="ECO:0000313" key="4">
    <source>
        <dbReference type="EMBL" id="KHN97783.1"/>
    </source>
</evidence>
<dbReference type="EMBL" id="AZHE01000009">
    <property type="protein sequence ID" value="KHN97783.1"/>
    <property type="molecule type" value="Genomic_DNA"/>
</dbReference>
<keyword evidence="2" id="KW-0812">Transmembrane</keyword>
<feature type="region of interest" description="Disordered" evidence="1">
    <location>
        <begin position="1"/>
        <end position="42"/>
    </location>
</feature>
<sequence length="531" mass="57270">MTIPEEHQALLPRQPESVGGSPNGPPASRRQRVKSAPHSPNTRESIKTLVGVAAVLAICVALFGGVFLSGSRSQRPKIPEIFDNDPVKESNMGGQRDLEWRPKVSCRNTPHRFDKSIAPFQYGSGFSLNIAQRPERNEFKRGRQPHVSGGLLLRPSKEAGGSVEIEVISNDERLRTSTEIHVRQGLQSIDIISPRVLDWWDPSGPAPCIQVRVTVYVPHNAYLDSLHLDLVHLDVDIVEGLVMGVVDGPSIKTVVGDVNTPRASNVDDGIAPYSMQSRRINVETVSGNIKGWFPLYDLLQIKSGSGDVEAQVAPKAADRKSVNEAKLKVESISGQVRLEEPLASTVRSGKLGRKMPPRDYQVEIGTASGDITADIAMTSSAKIGSVSGDLTVNVVPLLAKSSDRASFSTDTKSGLTTVNIYEAVAIEMPADAQSHAKDSENRKTGSLAMFNFGSKHSSVSGDVKLFYPATWVGRFRAESISGDISVAGKDVRITRRSRGFGKFVEGEKGDGASFIKMGTVSGDVQLQVGKA</sequence>
<evidence type="ECO:0000256" key="1">
    <source>
        <dbReference type="SAM" id="MobiDB-lite"/>
    </source>
</evidence>
<dbReference type="OrthoDB" id="3539644at2759"/>
<dbReference type="AlphaFoldDB" id="A0A0B2WUP1"/>
<keyword evidence="2" id="KW-1133">Transmembrane helix</keyword>
<dbReference type="InterPro" id="IPR025164">
    <property type="entry name" value="Toastrack_DUF4097"/>
</dbReference>
<comment type="caution">
    <text evidence="4">The sequence shown here is derived from an EMBL/GenBank/DDBJ whole genome shotgun (WGS) entry which is preliminary data.</text>
</comment>
<dbReference type="Proteomes" id="UP000030816">
    <property type="component" value="Unassembled WGS sequence"/>
</dbReference>
<name>A0A0B2WUP1_METAS</name>
<dbReference type="RefSeq" id="XP_040678849.1">
    <property type="nucleotide sequence ID" value="XM_040822970.1"/>
</dbReference>
<accession>A0A0B2WUP1</accession>
<protein>
    <recommendedName>
        <fullName evidence="3">DUF4097 domain-containing protein</fullName>
    </recommendedName>
</protein>
<evidence type="ECO:0000256" key="2">
    <source>
        <dbReference type="SAM" id="Phobius"/>
    </source>
</evidence>
<dbReference type="Pfam" id="PF13349">
    <property type="entry name" value="DUF4097"/>
    <property type="match status" value="1"/>
</dbReference>
<feature type="transmembrane region" description="Helical" evidence="2">
    <location>
        <begin position="49"/>
        <end position="68"/>
    </location>
</feature>
<feature type="domain" description="DUF4097" evidence="3">
    <location>
        <begin position="211"/>
        <end position="414"/>
    </location>
</feature>
<keyword evidence="2" id="KW-0472">Membrane</keyword>